<name>A0A839T899_AZOMA</name>
<dbReference type="AlphaFoldDB" id="A0A839T899"/>
<dbReference type="GO" id="GO:0030151">
    <property type="term" value="F:molybdenum ion binding"/>
    <property type="evidence" value="ECO:0007669"/>
    <property type="project" value="InterPro"/>
</dbReference>
<reference evidence="1 2" key="1">
    <citation type="submission" date="2020-08" db="EMBL/GenBank/DDBJ databases">
        <title>Genomic Encyclopedia of Type Strains, Phase III (KMG-III): the genomes of soil and plant-associated and newly described type strains.</title>
        <authorList>
            <person name="Whitman W."/>
        </authorList>
    </citation>
    <scope>NUCLEOTIDE SEQUENCE [LARGE SCALE GENOMIC DNA]</scope>
    <source>
        <strain evidence="1 2">CECT 4462</strain>
    </source>
</reference>
<protein>
    <submittedName>
        <fullName evidence="1">Nitrogen fixation protein NifQ</fullName>
    </submittedName>
</protein>
<keyword evidence="2" id="KW-1185">Reference proteome</keyword>
<dbReference type="Proteomes" id="UP000549250">
    <property type="component" value="Unassembled WGS sequence"/>
</dbReference>
<accession>A0A839T899</accession>
<comment type="caution">
    <text evidence="1">The sequence shown here is derived from an EMBL/GenBank/DDBJ whole genome shotgun (WGS) entry which is preliminary data.</text>
</comment>
<dbReference type="Pfam" id="PF04891">
    <property type="entry name" value="NifQ"/>
    <property type="match status" value="1"/>
</dbReference>
<gene>
    <name evidence="1" type="ORF">FHR87_002293</name>
</gene>
<dbReference type="RefSeq" id="WP_183166795.1">
    <property type="nucleotide sequence ID" value="NZ_JACHXI010000010.1"/>
</dbReference>
<dbReference type="GO" id="GO:0009399">
    <property type="term" value="P:nitrogen fixation"/>
    <property type="evidence" value="ECO:0007669"/>
    <property type="project" value="InterPro"/>
</dbReference>
<dbReference type="EMBL" id="JACHXI010000010">
    <property type="protein sequence ID" value="MBB3103883.1"/>
    <property type="molecule type" value="Genomic_DNA"/>
</dbReference>
<sequence length="179" mass="20534">MHQPEDNRTWLLQIVQARAAGQTCLPARLGLDEQTYQALSRQYAFEANSWSSNQNAQAEQEDLRQELLDLRQDEWDEIRTLLLSGRHGLDPAEEVMAAIVAAACLGGGHLWQDLGMTSRLQLHELLSYNFPDITARNTQNMRWKKFFYKQLCEQEGGYVCRSPTCEQCPTYNDCFGDET</sequence>
<evidence type="ECO:0000313" key="1">
    <source>
        <dbReference type="EMBL" id="MBB3103883.1"/>
    </source>
</evidence>
<dbReference type="InterPro" id="IPR006975">
    <property type="entry name" value="NifQ"/>
</dbReference>
<organism evidence="1 2">
    <name type="scientific">Azomonas macrocytogenes</name>
    <name type="common">Azotobacter macrocytogenes</name>
    <dbReference type="NCBI Taxonomy" id="69962"/>
    <lineage>
        <taxon>Bacteria</taxon>
        <taxon>Pseudomonadati</taxon>
        <taxon>Pseudomonadota</taxon>
        <taxon>Gammaproteobacteria</taxon>
        <taxon>Pseudomonadales</taxon>
        <taxon>Pseudomonadaceae</taxon>
        <taxon>Azomonas</taxon>
    </lineage>
</organism>
<evidence type="ECO:0000313" key="2">
    <source>
        <dbReference type="Proteomes" id="UP000549250"/>
    </source>
</evidence>
<proteinExistence type="predicted"/>